<dbReference type="EMBL" id="BAABLD010000010">
    <property type="protein sequence ID" value="GAA5168391.1"/>
    <property type="molecule type" value="Genomic_DNA"/>
</dbReference>
<dbReference type="Gene3D" id="3.10.450.50">
    <property type="match status" value="1"/>
</dbReference>
<protein>
    <submittedName>
        <fullName evidence="2">Nuclear transport factor 2 family protein</fullName>
    </submittedName>
</protein>
<proteinExistence type="predicted"/>
<evidence type="ECO:0000313" key="3">
    <source>
        <dbReference type="Proteomes" id="UP001500547"/>
    </source>
</evidence>
<dbReference type="RefSeq" id="WP_345533745.1">
    <property type="nucleotide sequence ID" value="NZ_BAABLD010000010.1"/>
</dbReference>
<dbReference type="InterPro" id="IPR032710">
    <property type="entry name" value="NTF2-like_dom_sf"/>
</dbReference>
<evidence type="ECO:0000259" key="1">
    <source>
        <dbReference type="Pfam" id="PF12680"/>
    </source>
</evidence>
<name>A0ABP9QVN5_9RHOO</name>
<feature type="domain" description="SnoaL-like" evidence="1">
    <location>
        <begin position="11"/>
        <end position="110"/>
    </location>
</feature>
<accession>A0ABP9QVN5</accession>
<dbReference type="SUPFAM" id="SSF54427">
    <property type="entry name" value="NTF2-like"/>
    <property type="match status" value="1"/>
</dbReference>
<sequence>MNTQARLDALVRWYETLTPDSVAQVATHYAADAHFIDPFNDVRGVAAIGAIFEHMFRQVELPRFVVERAFVLDNEAMLRWRFEFVSQGQAKVVPGATALLFDAEGKVCSHRDYWDPAREIYAGLPLVGPLIRWLTRRLTAPMSRL</sequence>
<evidence type="ECO:0000313" key="2">
    <source>
        <dbReference type="EMBL" id="GAA5168391.1"/>
    </source>
</evidence>
<organism evidence="2 3">
    <name type="scientific">Viridibacterium curvum</name>
    <dbReference type="NCBI Taxonomy" id="1101404"/>
    <lineage>
        <taxon>Bacteria</taxon>
        <taxon>Pseudomonadati</taxon>
        <taxon>Pseudomonadota</taxon>
        <taxon>Betaproteobacteria</taxon>
        <taxon>Rhodocyclales</taxon>
        <taxon>Rhodocyclaceae</taxon>
        <taxon>Viridibacterium</taxon>
    </lineage>
</organism>
<gene>
    <name evidence="2" type="ORF">GCM10025770_28310</name>
</gene>
<keyword evidence="3" id="KW-1185">Reference proteome</keyword>
<dbReference type="Pfam" id="PF12680">
    <property type="entry name" value="SnoaL_2"/>
    <property type="match status" value="1"/>
</dbReference>
<dbReference type="InterPro" id="IPR037401">
    <property type="entry name" value="SnoaL-like"/>
</dbReference>
<reference evidence="3" key="1">
    <citation type="journal article" date="2019" name="Int. J. Syst. Evol. Microbiol.">
        <title>The Global Catalogue of Microorganisms (GCM) 10K type strain sequencing project: providing services to taxonomists for standard genome sequencing and annotation.</title>
        <authorList>
            <consortium name="The Broad Institute Genomics Platform"/>
            <consortium name="The Broad Institute Genome Sequencing Center for Infectious Disease"/>
            <person name="Wu L."/>
            <person name="Ma J."/>
        </authorList>
    </citation>
    <scope>NUCLEOTIDE SEQUENCE [LARGE SCALE GENOMIC DNA]</scope>
    <source>
        <strain evidence="3">JCM 18715</strain>
    </source>
</reference>
<dbReference type="Proteomes" id="UP001500547">
    <property type="component" value="Unassembled WGS sequence"/>
</dbReference>
<comment type="caution">
    <text evidence="2">The sequence shown here is derived from an EMBL/GenBank/DDBJ whole genome shotgun (WGS) entry which is preliminary data.</text>
</comment>